<accession>A0ABR2K3J7</accession>
<dbReference type="Proteomes" id="UP001470230">
    <property type="component" value="Unassembled WGS sequence"/>
</dbReference>
<dbReference type="Gene3D" id="1.20.1170.10">
    <property type="match status" value="1"/>
</dbReference>
<sequence>MISKDKLSQFFVDEIISARGKVNDKIKEADEKRKSEIDALKKEIDEMSKQHDDAIKNAKEAQTSLNSDQRSKSLLQKKKELQQQKTEYEKKIQSLQDSIQKIQSQSNKNNYSASLSLMQSIAPIRFSSVTPTKLSGIISYGTPSSTESFEYDRSNSVEIPEKFWKQLLKCYNARYNVNQNSDNGWNLNDGLSW</sequence>
<evidence type="ECO:0000313" key="2">
    <source>
        <dbReference type="EMBL" id="KAK8884660.1"/>
    </source>
</evidence>
<name>A0ABR2K3J7_9EUKA</name>
<reference evidence="2 3" key="1">
    <citation type="submission" date="2024-04" db="EMBL/GenBank/DDBJ databases">
        <title>Tritrichomonas musculus Genome.</title>
        <authorList>
            <person name="Alves-Ferreira E."/>
            <person name="Grigg M."/>
            <person name="Lorenzi H."/>
            <person name="Galac M."/>
        </authorList>
    </citation>
    <scope>NUCLEOTIDE SEQUENCE [LARGE SCALE GENOMIC DNA]</scope>
    <source>
        <strain evidence="2 3">EAF2021</strain>
    </source>
</reference>
<feature type="compositionally biased region" description="Basic and acidic residues" evidence="1">
    <location>
        <begin position="47"/>
        <end position="59"/>
    </location>
</feature>
<dbReference type="EMBL" id="JAPFFF010000008">
    <property type="protein sequence ID" value="KAK8884660.1"/>
    <property type="molecule type" value="Genomic_DNA"/>
</dbReference>
<protein>
    <submittedName>
        <fullName evidence="2">Uncharacterized protein</fullName>
    </submittedName>
</protein>
<keyword evidence="3" id="KW-1185">Reference proteome</keyword>
<dbReference type="SUPFAM" id="SSF58100">
    <property type="entry name" value="Bacterial hemolysins"/>
    <property type="match status" value="1"/>
</dbReference>
<organism evidence="2 3">
    <name type="scientific">Tritrichomonas musculus</name>
    <dbReference type="NCBI Taxonomy" id="1915356"/>
    <lineage>
        <taxon>Eukaryota</taxon>
        <taxon>Metamonada</taxon>
        <taxon>Parabasalia</taxon>
        <taxon>Tritrichomonadida</taxon>
        <taxon>Tritrichomonadidae</taxon>
        <taxon>Tritrichomonas</taxon>
    </lineage>
</organism>
<feature type="region of interest" description="Disordered" evidence="1">
    <location>
        <begin position="47"/>
        <end position="80"/>
    </location>
</feature>
<gene>
    <name evidence="2" type="ORF">M9Y10_043778</name>
</gene>
<evidence type="ECO:0000256" key="1">
    <source>
        <dbReference type="SAM" id="MobiDB-lite"/>
    </source>
</evidence>
<proteinExistence type="predicted"/>
<evidence type="ECO:0000313" key="3">
    <source>
        <dbReference type="Proteomes" id="UP001470230"/>
    </source>
</evidence>
<comment type="caution">
    <text evidence="2">The sequence shown here is derived from an EMBL/GenBank/DDBJ whole genome shotgun (WGS) entry which is preliminary data.</text>
</comment>